<dbReference type="PANTHER" id="PTHR35369">
    <property type="entry name" value="BLR3025 PROTEIN-RELATED"/>
    <property type="match status" value="1"/>
</dbReference>
<accession>A0A255XZF8</accession>
<dbReference type="EMBL" id="NOXS01000020">
    <property type="protein sequence ID" value="OYQ21774.1"/>
    <property type="molecule type" value="Genomic_DNA"/>
</dbReference>
<keyword evidence="1" id="KW-0227">DNA damage</keyword>
<name>A0A255XZF8_9PROT</name>
<evidence type="ECO:0000313" key="3">
    <source>
        <dbReference type="Proteomes" id="UP000216361"/>
    </source>
</evidence>
<dbReference type="OrthoDB" id="9788640at2"/>
<dbReference type="GO" id="GO:0006281">
    <property type="term" value="P:DNA repair"/>
    <property type="evidence" value="ECO:0007669"/>
    <property type="project" value="TreeGrafter"/>
</dbReference>
<evidence type="ECO:0000313" key="2">
    <source>
        <dbReference type="EMBL" id="OYQ21774.1"/>
    </source>
</evidence>
<organism evidence="2 3">
    <name type="scientific">Elstera cyanobacteriorum</name>
    <dbReference type="NCBI Taxonomy" id="2022747"/>
    <lineage>
        <taxon>Bacteria</taxon>
        <taxon>Pseudomonadati</taxon>
        <taxon>Pseudomonadota</taxon>
        <taxon>Alphaproteobacteria</taxon>
        <taxon>Rhodospirillales</taxon>
        <taxon>Rhodospirillaceae</taxon>
        <taxon>Elstera</taxon>
    </lineage>
</organism>
<reference evidence="2 3" key="1">
    <citation type="submission" date="2017-07" db="EMBL/GenBank/DDBJ databases">
        <title>Elstera cyanobacteriorum sp. nov., a novel bacterium isolated from cyanobacterial aggregates in a eutrophic lake.</title>
        <authorList>
            <person name="Cai H."/>
        </authorList>
    </citation>
    <scope>NUCLEOTIDE SEQUENCE [LARGE SCALE GENOMIC DNA]</scope>
    <source>
        <strain evidence="2 3">TH019</strain>
    </source>
</reference>
<proteinExistence type="predicted"/>
<gene>
    <name evidence="2" type="ORF">CHR90_01345</name>
</gene>
<keyword evidence="3" id="KW-1185">Reference proteome</keyword>
<dbReference type="InterPro" id="IPR050356">
    <property type="entry name" value="SulA_CellDiv_inhibitor"/>
</dbReference>
<evidence type="ECO:0008006" key="4">
    <source>
        <dbReference type="Google" id="ProtNLM"/>
    </source>
</evidence>
<dbReference type="CDD" id="cd03468">
    <property type="entry name" value="PolY_like"/>
    <property type="match status" value="1"/>
</dbReference>
<protein>
    <recommendedName>
        <fullName evidence="4">UmuC domain-containing protein</fullName>
    </recommendedName>
</protein>
<dbReference type="PANTHER" id="PTHR35369:SF2">
    <property type="entry name" value="BLR3025 PROTEIN"/>
    <property type="match status" value="1"/>
</dbReference>
<sequence length="484" mass="53470">MTRFVSIQLPFWATDRLGWPADRRAALLTKDGSALLLAAVTPAAAREGLRPSQRLADALAAFPDLPVETFEAEATHQALVRLAARCRRWSPLTAPDGEAALLLDVTGVAGLFGGEEGLMADIAAAFTGFGLHHRLALAETPGAAWAWAAFGTGGILPVGSLRQMLAPLPVAALRLTPDVLAGLHKLGLRQIGALLDQPRAPLANRFGQQAVRRLDAVLGRTQQALRWQKPAVRYVERTPFVEPIGTRESVEAALGHLLTRLIDRLTAAGLGVRRLVFILERVDGTWQDFSIGTAQAERDPRVLARLFRDPLDGLDPGFGIEAARLEAVETAPFLRRQPGLDGRAVIRDRLAPLLDRLRQRLGDASVYRLHPQESHWPEAAIRRADPLAPVPSFAAPPPPRPMQLYTPPQPVESDGADYFIWQRRTHRIRRAEGPERIAPDWWRTPESPARDYWRVEDTAGGRFWLFQTRPNDQPGPWFLHGVFP</sequence>
<dbReference type="SUPFAM" id="SSF56672">
    <property type="entry name" value="DNA/RNA polymerases"/>
    <property type="match status" value="1"/>
</dbReference>
<evidence type="ECO:0000256" key="1">
    <source>
        <dbReference type="ARBA" id="ARBA00022763"/>
    </source>
</evidence>
<dbReference type="RefSeq" id="WP_094406956.1">
    <property type="nucleotide sequence ID" value="NZ_BMJZ01000011.1"/>
</dbReference>
<dbReference type="Proteomes" id="UP000216361">
    <property type="component" value="Unassembled WGS sequence"/>
</dbReference>
<dbReference type="AlphaFoldDB" id="A0A255XZF8"/>
<comment type="caution">
    <text evidence="2">The sequence shown here is derived from an EMBL/GenBank/DDBJ whole genome shotgun (WGS) entry which is preliminary data.</text>
</comment>
<dbReference type="InterPro" id="IPR043502">
    <property type="entry name" value="DNA/RNA_pol_sf"/>
</dbReference>